<dbReference type="AlphaFoldDB" id="A0A3S5ASG7"/>
<evidence type="ECO:0000313" key="1">
    <source>
        <dbReference type="EMBL" id="VEL36671.1"/>
    </source>
</evidence>
<name>A0A3S5ASG7_9PLAT</name>
<comment type="caution">
    <text evidence="1">The sequence shown here is derived from an EMBL/GenBank/DDBJ whole genome shotgun (WGS) entry which is preliminary data.</text>
</comment>
<evidence type="ECO:0000313" key="2">
    <source>
        <dbReference type="Proteomes" id="UP000784294"/>
    </source>
</evidence>
<gene>
    <name evidence="1" type="ORF">PXEA_LOCUS30111</name>
</gene>
<dbReference type="Proteomes" id="UP000784294">
    <property type="component" value="Unassembled WGS sequence"/>
</dbReference>
<accession>A0A3S5ASG7</accession>
<protein>
    <submittedName>
        <fullName evidence="1">Uncharacterized protein</fullName>
    </submittedName>
</protein>
<dbReference type="EMBL" id="CAAALY010252871">
    <property type="protein sequence ID" value="VEL36671.1"/>
    <property type="molecule type" value="Genomic_DNA"/>
</dbReference>
<reference evidence="1" key="1">
    <citation type="submission" date="2018-11" db="EMBL/GenBank/DDBJ databases">
        <authorList>
            <consortium name="Pathogen Informatics"/>
        </authorList>
    </citation>
    <scope>NUCLEOTIDE SEQUENCE</scope>
</reference>
<sequence>MTTGLFFPHLPDSTRGTFFATSTNRRVHWRSPHGCNHTRVRRMLTTHSHCLQPPNQTDMSIRPLKKKLYIDFVGGVPVSVVPCPGYDIVEEAGSMR</sequence>
<proteinExistence type="predicted"/>
<keyword evidence="2" id="KW-1185">Reference proteome</keyword>
<organism evidence="1 2">
    <name type="scientific">Protopolystoma xenopodis</name>
    <dbReference type="NCBI Taxonomy" id="117903"/>
    <lineage>
        <taxon>Eukaryota</taxon>
        <taxon>Metazoa</taxon>
        <taxon>Spiralia</taxon>
        <taxon>Lophotrochozoa</taxon>
        <taxon>Platyhelminthes</taxon>
        <taxon>Monogenea</taxon>
        <taxon>Polyopisthocotylea</taxon>
        <taxon>Polystomatidea</taxon>
        <taxon>Polystomatidae</taxon>
        <taxon>Protopolystoma</taxon>
    </lineage>
</organism>